<sequence>MVDDDILVERLAGRDGIVLVTLNRPARLNALLRETVAHFNAVLDELAADAACRAVIITGAGRGFCSGQDLAASNQRNQAGSSGVIEKLHWQQQFAGMGGRIRSMPKLVIAAVNGPAVGAGMAIALSADVRIATPAAKFLVAAVRIGLTGGESGISYLLPRMIGAARAFDILLTGRAIEAEEAERTGLIRALSQPGSLIDDAVAYARSVLANSPYSVAHTKALMWSNLDANSYEAAIQAENRTQILGTMTEDYSEATAAFMEKRPPHYSGR</sequence>
<dbReference type="InterPro" id="IPR001753">
    <property type="entry name" value="Enoyl-CoA_hydra/iso"/>
</dbReference>
<dbReference type="STRING" id="690566.Sphch_3610"/>
<dbReference type="PROSITE" id="PS00166">
    <property type="entry name" value="ENOYL_COA_HYDRATASE"/>
    <property type="match status" value="1"/>
</dbReference>
<proteinExistence type="inferred from homology"/>
<dbReference type="Proteomes" id="UP000007150">
    <property type="component" value="Chromosome 2"/>
</dbReference>
<evidence type="ECO:0000256" key="2">
    <source>
        <dbReference type="RuleBase" id="RU003707"/>
    </source>
</evidence>
<dbReference type="SUPFAM" id="SSF52096">
    <property type="entry name" value="ClpP/crotonase"/>
    <property type="match status" value="1"/>
</dbReference>
<organism evidence="3 4">
    <name type="scientific">Sphingobium chlorophenolicum L-1</name>
    <dbReference type="NCBI Taxonomy" id="690566"/>
    <lineage>
        <taxon>Bacteria</taxon>
        <taxon>Pseudomonadati</taxon>
        <taxon>Pseudomonadota</taxon>
        <taxon>Alphaproteobacteria</taxon>
        <taxon>Sphingomonadales</taxon>
        <taxon>Sphingomonadaceae</taxon>
        <taxon>Sphingobium</taxon>
    </lineage>
</organism>
<dbReference type="GO" id="GO:0016853">
    <property type="term" value="F:isomerase activity"/>
    <property type="evidence" value="ECO:0007669"/>
    <property type="project" value="UniProtKB-KW"/>
</dbReference>
<evidence type="ECO:0000313" key="4">
    <source>
        <dbReference type="Proteomes" id="UP000007150"/>
    </source>
</evidence>
<name>F6F0Y4_SPHCR</name>
<dbReference type="KEGG" id="sch:Sphch_3610"/>
<dbReference type="InterPro" id="IPR014748">
    <property type="entry name" value="Enoyl-CoA_hydra_C"/>
</dbReference>
<keyword evidence="4" id="KW-1185">Reference proteome</keyword>
<gene>
    <name evidence="3" type="ORF">Sphch_3610</name>
</gene>
<dbReference type="PANTHER" id="PTHR43802:SF1">
    <property type="entry name" value="IP11341P-RELATED"/>
    <property type="match status" value="1"/>
</dbReference>
<evidence type="ECO:0000313" key="3">
    <source>
        <dbReference type="EMBL" id="AEG51200.1"/>
    </source>
</evidence>
<dbReference type="Pfam" id="PF00378">
    <property type="entry name" value="ECH_1"/>
    <property type="match status" value="1"/>
</dbReference>
<dbReference type="HOGENOM" id="CLU_009834_7_2_5"/>
<accession>F6F0Y4</accession>
<dbReference type="RefSeq" id="WP_013849429.1">
    <property type="nucleotide sequence ID" value="NC_015594.1"/>
</dbReference>
<dbReference type="Gene3D" id="1.10.12.10">
    <property type="entry name" value="Lyase 2-enoyl-coa Hydratase, Chain A, domain 2"/>
    <property type="match status" value="1"/>
</dbReference>
<dbReference type="Gene3D" id="3.90.226.10">
    <property type="entry name" value="2-enoyl-CoA Hydratase, Chain A, domain 1"/>
    <property type="match status" value="1"/>
</dbReference>
<dbReference type="InterPro" id="IPR029045">
    <property type="entry name" value="ClpP/crotonase-like_dom_sf"/>
</dbReference>
<keyword evidence="3" id="KW-0413">Isomerase</keyword>
<comment type="similarity">
    <text evidence="1 2">Belongs to the enoyl-CoA hydratase/isomerase family.</text>
</comment>
<dbReference type="PANTHER" id="PTHR43802">
    <property type="entry name" value="ENOYL-COA HYDRATASE"/>
    <property type="match status" value="1"/>
</dbReference>
<reference evidence="3 4" key="1">
    <citation type="submission" date="2011-05" db="EMBL/GenBank/DDBJ databases">
        <title>Complete sequence of chromosome 2 of Sphingobium chlorophenolicum L-1.</title>
        <authorList>
            <consortium name="US DOE Joint Genome Institute"/>
            <person name="Lucas S."/>
            <person name="Han J."/>
            <person name="Lapidus A."/>
            <person name="Cheng J.-F."/>
            <person name="Goodwin L."/>
            <person name="Pitluck S."/>
            <person name="Peters L."/>
            <person name="Daligault H."/>
            <person name="Han C."/>
            <person name="Tapia R."/>
            <person name="Land M."/>
            <person name="Hauser L."/>
            <person name="Kyrpides N."/>
            <person name="Ivanova N."/>
            <person name="Pagani I."/>
            <person name="Turner P."/>
            <person name="Copley S."/>
            <person name="Woyke T."/>
        </authorList>
    </citation>
    <scope>NUCLEOTIDE SEQUENCE [LARGE SCALE GENOMIC DNA]</scope>
    <source>
        <strain evidence="3 4">L-1</strain>
    </source>
</reference>
<dbReference type="CDD" id="cd06558">
    <property type="entry name" value="crotonase-like"/>
    <property type="match status" value="1"/>
</dbReference>
<evidence type="ECO:0000256" key="1">
    <source>
        <dbReference type="ARBA" id="ARBA00005254"/>
    </source>
</evidence>
<dbReference type="InterPro" id="IPR018376">
    <property type="entry name" value="Enoyl-CoA_hyd/isom_CS"/>
</dbReference>
<dbReference type="AlphaFoldDB" id="F6F0Y4"/>
<protein>
    <submittedName>
        <fullName evidence="3">Enoyl-CoA hydratase/isomerase</fullName>
    </submittedName>
</protein>
<dbReference type="EMBL" id="CP002799">
    <property type="protein sequence ID" value="AEG51200.1"/>
    <property type="molecule type" value="Genomic_DNA"/>
</dbReference>